<evidence type="ECO:0000256" key="9">
    <source>
        <dbReference type="ARBA" id="ARBA00023034"/>
    </source>
</evidence>
<accession>A0AAV7T9Z2</accession>
<evidence type="ECO:0000256" key="3">
    <source>
        <dbReference type="ARBA" id="ARBA00008661"/>
    </source>
</evidence>
<dbReference type="InterPro" id="IPR002659">
    <property type="entry name" value="Glyco_trans_31"/>
</dbReference>
<dbReference type="EC" id="2.4.1.-" evidence="13"/>
<keyword evidence="4 13" id="KW-0328">Glycosyltransferase</keyword>
<evidence type="ECO:0000256" key="2">
    <source>
        <dbReference type="ARBA" id="ARBA00004922"/>
    </source>
</evidence>
<keyword evidence="11" id="KW-0472">Membrane</keyword>
<dbReference type="Pfam" id="PF01762">
    <property type="entry name" value="Galactosyl_T"/>
    <property type="match status" value="1"/>
</dbReference>
<evidence type="ECO:0000256" key="7">
    <source>
        <dbReference type="ARBA" id="ARBA00022968"/>
    </source>
</evidence>
<evidence type="ECO:0000256" key="4">
    <source>
        <dbReference type="ARBA" id="ARBA00022676"/>
    </source>
</evidence>
<evidence type="ECO:0000256" key="1">
    <source>
        <dbReference type="ARBA" id="ARBA00004323"/>
    </source>
</evidence>
<keyword evidence="15" id="KW-1185">Reference proteome</keyword>
<protein>
    <recommendedName>
        <fullName evidence="13">Hexosyltransferase</fullName>
        <ecNumber evidence="13">2.4.1.-</ecNumber>
    </recommendedName>
</protein>
<evidence type="ECO:0000256" key="13">
    <source>
        <dbReference type="RuleBase" id="RU363063"/>
    </source>
</evidence>
<comment type="subcellular location">
    <subcellularLocation>
        <location evidence="1 13">Golgi apparatus membrane</location>
        <topology evidence="1 13">Single-pass type II membrane protein</topology>
    </subcellularLocation>
</comment>
<dbReference type="AlphaFoldDB" id="A0AAV7T9Z2"/>
<evidence type="ECO:0000313" key="14">
    <source>
        <dbReference type="EMBL" id="KAJ1173248.1"/>
    </source>
</evidence>
<dbReference type="GO" id="GO:0006629">
    <property type="term" value="P:lipid metabolic process"/>
    <property type="evidence" value="ECO:0007669"/>
    <property type="project" value="UniProtKB-KW"/>
</dbReference>
<comment type="pathway">
    <text evidence="2">Protein modification; protein glycosylation.</text>
</comment>
<keyword evidence="9 13" id="KW-0333">Golgi apparatus</keyword>
<name>A0AAV7T9Z2_PLEWA</name>
<comment type="caution">
    <text evidence="14">The sequence shown here is derived from an EMBL/GenBank/DDBJ whole genome shotgun (WGS) entry which is preliminary data.</text>
</comment>
<evidence type="ECO:0000256" key="6">
    <source>
        <dbReference type="ARBA" id="ARBA00022692"/>
    </source>
</evidence>
<evidence type="ECO:0000256" key="12">
    <source>
        <dbReference type="ARBA" id="ARBA00023180"/>
    </source>
</evidence>
<dbReference type="GO" id="GO:0008499">
    <property type="term" value="F:N-acetyl-beta-D-glucosaminide beta-(1,3)-galactosyltransferase activity"/>
    <property type="evidence" value="ECO:0007669"/>
    <property type="project" value="TreeGrafter"/>
</dbReference>
<proteinExistence type="inferred from homology"/>
<dbReference type="GO" id="GO:0000139">
    <property type="term" value="C:Golgi membrane"/>
    <property type="evidence" value="ECO:0007669"/>
    <property type="project" value="UniProtKB-SubCell"/>
</dbReference>
<dbReference type="EMBL" id="JANPWB010000007">
    <property type="protein sequence ID" value="KAJ1173248.1"/>
    <property type="molecule type" value="Genomic_DNA"/>
</dbReference>
<evidence type="ECO:0000256" key="5">
    <source>
        <dbReference type="ARBA" id="ARBA00022679"/>
    </source>
</evidence>
<keyword evidence="10" id="KW-0443">Lipid metabolism</keyword>
<dbReference type="InterPro" id="IPR029044">
    <property type="entry name" value="Nucleotide-diphossugar_trans"/>
</dbReference>
<keyword evidence="8" id="KW-1133">Transmembrane helix</keyword>
<keyword evidence="6" id="KW-0812">Transmembrane</keyword>
<evidence type="ECO:0000256" key="8">
    <source>
        <dbReference type="ARBA" id="ARBA00022989"/>
    </source>
</evidence>
<evidence type="ECO:0000313" key="15">
    <source>
        <dbReference type="Proteomes" id="UP001066276"/>
    </source>
</evidence>
<dbReference type="Gene3D" id="3.90.550.50">
    <property type="match status" value="1"/>
</dbReference>
<dbReference type="GO" id="GO:0006493">
    <property type="term" value="P:protein O-linked glycosylation"/>
    <property type="evidence" value="ECO:0007669"/>
    <property type="project" value="TreeGrafter"/>
</dbReference>
<dbReference type="PANTHER" id="PTHR11214">
    <property type="entry name" value="BETA-1,3-N-ACETYLGLUCOSAMINYLTRANSFERASE"/>
    <property type="match status" value="1"/>
</dbReference>
<dbReference type="PANTHER" id="PTHR11214:SF151">
    <property type="entry name" value="HEXOSYLTRANSFERASE"/>
    <property type="match status" value="1"/>
</dbReference>
<gene>
    <name evidence="14" type="ORF">NDU88_005086</name>
</gene>
<comment type="similarity">
    <text evidence="3 13">Belongs to the glycosyltransferase 31 family.</text>
</comment>
<evidence type="ECO:0000256" key="11">
    <source>
        <dbReference type="ARBA" id="ARBA00023136"/>
    </source>
</evidence>
<keyword evidence="12" id="KW-0325">Glycoprotein</keyword>
<evidence type="ECO:0000256" key="10">
    <source>
        <dbReference type="ARBA" id="ARBA00023098"/>
    </source>
</evidence>
<keyword evidence="7" id="KW-0735">Signal-anchor</keyword>
<dbReference type="FunFam" id="3.90.550.50:FF:000001">
    <property type="entry name" value="Hexosyltransferase"/>
    <property type="match status" value="1"/>
</dbReference>
<reference evidence="14" key="1">
    <citation type="journal article" date="2022" name="bioRxiv">
        <title>Sequencing and chromosome-scale assembly of the giantPleurodeles waltlgenome.</title>
        <authorList>
            <person name="Brown T."/>
            <person name="Elewa A."/>
            <person name="Iarovenko S."/>
            <person name="Subramanian E."/>
            <person name="Araus A.J."/>
            <person name="Petzold A."/>
            <person name="Susuki M."/>
            <person name="Suzuki K.-i.T."/>
            <person name="Hayashi T."/>
            <person name="Toyoda A."/>
            <person name="Oliveira C."/>
            <person name="Osipova E."/>
            <person name="Leigh N.D."/>
            <person name="Simon A."/>
            <person name="Yun M.H."/>
        </authorList>
    </citation>
    <scope>NUCLEOTIDE SEQUENCE</scope>
    <source>
        <strain evidence="14">20211129_DDA</strain>
        <tissue evidence="14">Liver</tissue>
    </source>
</reference>
<dbReference type="SUPFAM" id="SSF53448">
    <property type="entry name" value="Nucleotide-diphospho-sugar transferases"/>
    <property type="match status" value="1"/>
</dbReference>
<dbReference type="Proteomes" id="UP001066276">
    <property type="component" value="Chromosome 4_1"/>
</dbReference>
<keyword evidence="5" id="KW-0808">Transferase</keyword>
<organism evidence="14 15">
    <name type="scientific">Pleurodeles waltl</name>
    <name type="common">Iberian ribbed newt</name>
    <dbReference type="NCBI Taxonomy" id="8319"/>
    <lineage>
        <taxon>Eukaryota</taxon>
        <taxon>Metazoa</taxon>
        <taxon>Chordata</taxon>
        <taxon>Craniata</taxon>
        <taxon>Vertebrata</taxon>
        <taxon>Euteleostomi</taxon>
        <taxon>Amphibia</taxon>
        <taxon>Batrachia</taxon>
        <taxon>Caudata</taxon>
        <taxon>Salamandroidea</taxon>
        <taxon>Salamandridae</taxon>
        <taxon>Pleurodelinae</taxon>
        <taxon>Pleurodeles</taxon>
    </lineage>
</organism>
<sequence>MKGLLSKRQVFLCVTASILTYSIIAIFISSDVKIYIWEKHQNNTHLDIWTKEAFVLETSTVLPAQTRHPLSPIYPYNYRFLLNQPDKCKEEAPFLILLVVSKATDIETRHLIRATWGNETIIPGVVIKRLFLVGMEPLYTTPLQQALQEESLVFQDILQQDFVDSYRNLTVKTMMGMEWVAKYCPTASYVLKIDTDVFLNVDFLVNDLLRPKDPTRTNYFTGRILNNTGPIRNKAYKKWYIPKEFYPGDKYPPYCAGPSYLFSGDVATKIYNVAQLIPAFPMEDTFVGLCLHHLGIQITKPPNAVFHGYGMTFDRCEFYKLACVHPFSHKELLKVWPNFLPKNDTTCQKTAAKSTNA</sequence>